<keyword evidence="4" id="KW-0233">DNA recombination</keyword>
<dbReference type="InterPro" id="IPR002104">
    <property type="entry name" value="Integrase_catalytic"/>
</dbReference>
<reference evidence="6 7" key="1">
    <citation type="submission" date="2020-03" db="EMBL/GenBank/DDBJ databases">
        <title>The role of nitrogen metabolism on polyethylene biodegradation.</title>
        <authorList>
            <person name="Peixoto J."/>
            <person name="Vizzotto C.S."/>
            <person name="Ramos A."/>
            <person name="Alves G."/>
            <person name="Steindorff A."/>
            <person name="Kruger R."/>
        </authorList>
    </citation>
    <scope>NUCLEOTIDE SEQUENCE [LARGE SCALE GENOMIC DNA]</scope>
    <source>
        <strain evidence="6 7">PE63</strain>
    </source>
</reference>
<dbReference type="Pfam" id="PF13356">
    <property type="entry name" value="Arm-DNA-bind_3"/>
    <property type="match status" value="1"/>
</dbReference>
<evidence type="ECO:0000259" key="5">
    <source>
        <dbReference type="PROSITE" id="PS51898"/>
    </source>
</evidence>
<name>A0ABS5M0C9_9BURK</name>
<keyword evidence="3" id="KW-0238">DNA-binding</keyword>
<dbReference type="Pfam" id="PF22022">
    <property type="entry name" value="Phage_int_M"/>
    <property type="match status" value="1"/>
</dbReference>
<dbReference type="Pfam" id="PF00589">
    <property type="entry name" value="Phage_integrase"/>
    <property type="match status" value="1"/>
</dbReference>
<dbReference type="PROSITE" id="PS51898">
    <property type="entry name" value="TYR_RECOMBINASE"/>
    <property type="match status" value="1"/>
</dbReference>
<dbReference type="CDD" id="cd00801">
    <property type="entry name" value="INT_P4_C"/>
    <property type="match status" value="1"/>
</dbReference>
<dbReference type="SUPFAM" id="SSF56349">
    <property type="entry name" value="DNA breaking-rejoining enzymes"/>
    <property type="match status" value="1"/>
</dbReference>
<evidence type="ECO:0000256" key="2">
    <source>
        <dbReference type="ARBA" id="ARBA00022908"/>
    </source>
</evidence>
<dbReference type="Proteomes" id="UP001647436">
    <property type="component" value="Unassembled WGS sequence"/>
</dbReference>
<keyword evidence="2" id="KW-0229">DNA integration</keyword>
<dbReference type="RefSeq" id="WP_211459394.1">
    <property type="nucleotide sequence ID" value="NZ_JAANES010000007.1"/>
</dbReference>
<keyword evidence="7" id="KW-1185">Reference proteome</keyword>
<sequence>MPKKAKELSALAVAKLKTEGRYAVGGADGLHLRIAGGSRAWVLRVAVGTRLNDNGRPVVHRRDVGLGSYPEVSLAEAREKAREMRKQVRDGIDPIEQKKQGREALRVQLSKAKTFRECAEVVIANKSRELKNVKHVAQWQSTLETYAYPTIGDRIIGTVTKADVVAVLEPIWQTKNETANRLRGRIETIFDYAKAMEYREGDNPAAWKGALEPILGKVNREVKAQPSLPYREIGAFMVELRKREGVSPRALEFAILTATRSGEVFGATWGEIDWKAKLWTIPKERMKADKEHRIPLSDEAMKLLETLPRIVGNSYVFPAPRGGKLSDMALTTLLRRMDAAECEAGRNGFKDPKRNKVATTHGFRSTFRDWAADETHYPRQVCEHALAHKLPDSVEAAYLRTDFLAKRTQLMADWARYCGIVHSVSADNVVPMKKGAA</sequence>
<dbReference type="InterPro" id="IPR050808">
    <property type="entry name" value="Phage_Integrase"/>
</dbReference>
<dbReference type="Gene3D" id="3.30.160.390">
    <property type="entry name" value="Integrase, DNA-binding domain"/>
    <property type="match status" value="1"/>
</dbReference>
<dbReference type="InterPro" id="IPR013762">
    <property type="entry name" value="Integrase-like_cat_sf"/>
</dbReference>
<evidence type="ECO:0000313" key="7">
    <source>
        <dbReference type="Proteomes" id="UP001647436"/>
    </source>
</evidence>
<dbReference type="InterPro" id="IPR010998">
    <property type="entry name" value="Integrase_recombinase_N"/>
</dbReference>
<dbReference type="PANTHER" id="PTHR30629">
    <property type="entry name" value="PROPHAGE INTEGRASE"/>
    <property type="match status" value="1"/>
</dbReference>
<evidence type="ECO:0000256" key="1">
    <source>
        <dbReference type="ARBA" id="ARBA00008857"/>
    </source>
</evidence>
<protein>
    <submittedName>
        <fullName evidence="6">Prophage integrase IntA</fullName>
    </submittedName>
</protein>
<comment type="similarity">
    <text evidence="1">Belongs to the 'phage' integrase family.</text>
</comment>
<dbReference type="PANTHER" id="PTHR30629:SF2">
    <property type="entry name" value="PROPHAGE INTEGRASE INTS-RELATED"/>
    <property type="match status" value="1"/>
</dbReference>
<dbReference type="InterPro" id="IPR011010">
    <property type="entry name" value="DNA_brk_join_enz"/>
</dbReference>
<organism evidence="6 7">
    <name type="scientific">Comamonas brasiliensis</name>
    <dbReference type="NCBI Taxonomy" id="1812482"/>
    <lineage>
        <taxon>Bacteria</taxon>
        <taxon>Pseudomonadati</taxon>
        <taxon>Pseudomonadota</taxon>
        <taxon>Betaproteobacteria</taxon>
        <taxon>Burkholderiales</taxon>
        <taxon>Comamonadaceae</taxon>
        <taxon>Comamonas</taxon>
    </lineage>
</organism>
<dbReference type="InterPro" id="IPR053876">
    <property type="entry name" value="Phage_int_M"/>
</dbReference>
<dbReference type="EMBL" id="JAANES010000007">
    <property type="protein sequence ID" value="MBS3021742.1"/>
    <property type="molecule type" value="Genomic_DNA"/>
</dbReference>
<evidence type="ECO:0000256" key="3">
    <source>
        <dbReference type="ARBA" id="ARBA00023125"/>
    </source>
</evidence>
<accession>A0ABS5M0C9</accession>
<evidence type="ECO:0000313" key="6">
    <source>
        <dbReference type="EMBL" id="MBS3021742.1"/>
    </source>
</evidence>
<evidence type="ECO:0000256" key="4">
    <source>
        <dbReference type="ARBA" id="ARBA00023172"/>
    </source>
</evidence>
<dbReference type="Gene3D" id="1.10.443.10">
    <property type="entry name" value="Intergrase catalytic core"/>
    <property type="match status" value="1"/>
</dbReference>
<dbReference type="InterPro" id="IPR025166">
    <property type="entry name" value="Integrase_DNA_bind_dom"/>
</dbReference>
<gene>
    <name evidence="6" type="primary">intA</name>
    <name evidence="6" type="ORF">DJFAAGMI_04518</name>
</gene>
<dbReference type="Gene3D" id="1.10.150.130">
    <property type="match status" value="1"/>
</dbReference>
<feature type="domain" description="Tyr recombinase" evidence="5">
    <location>
        <begin position="223"/>
        <end position="411"/>
    </location>
</feature>
<proteinExistence type="inferred from homology"/>
<comment type="caution">
    <text evidence="6">The sequence shown here is derived from an EMBL/GenBank/DDBJ whole genome shotgun (WGS) entry which is preliminary data.</text>
</comment>
<dbReference type="InterPro" id="IPR038488">
    <property type="entry name" value="Integrase_DNA-bd_sf"/>
</dbReference>